<protein>
    <recommendedName>
        <fullName evidence="3">Ankyrin repeat domain-containing protein</fullName>
    </recommendedName>
</protein>
<dbReference type="Proteomes" id="UP001595533">
    <property type="component" value="Unassembled WGS sequence"/>
</dbReference>
<dbReference type="RefSeq" id="WP_157893017.1">
    <property type="nucleotide sequence ID" value="NZ_JBHRTS010000008.1"/>
</dbReference>
<dbReference type="EMBL" id="JBHRTS010000008">
    <property type="protein sequence ID" value="MFC3195552.1"/>
    <property type="molecule type" value="Genomic_DNA"/>
</dbReference>
<evidence type="ECO:0000313" key="1">
    <source>
        <dbReference type="EMBL" id="MFC3195552.1"/>
    </source>
</evidence>
<keyword evidence="2" id="KW-1185">Reference proteome</keyword>
<accession>A0ABV7JJM4</accession>
<comment type="caution">
    <text evidence="1">The sequence shown here is derived from an EMBL/GenBank/DDBJ whole genome shotgun (WGS) entry which is preliminary data.</text>
</comment>
<organism evidence="1 2">
    <name type="scientific">Marinicella sediminis</name>
    <dbReference type="NCBI Taxonomy" id="1792834"/>
    <lineage>
        <taxon>Bacteria</taxon>
        <taxon>Pseudomonadati</taxon>
        <taxon>Pseudomonadota</taxon>
        <taxon>Gammaproteobacteria</taxon>
        <taxon>Lysobacterales</taxon>
        <taxon>Marinicellaceae</taxon>
        <taxon>Marinicella</taxon>
    </lineage>
</organism>
<proteinExistence type="predicted"/>
<dbReference type="InterPro" id="IPR036770">
    <property type="entry name" value="Ankyrin_rpt-contain_sf"/>
</dbReference>
<sequence>MTVIYFLGNSLLTDSINTDFNSMMKSTSLRNIAVDDEKSISKDKPIVNYDLVKLIDNDQNTILEKLLKEGKVDPDVVNYHGLRTALLHAASELKTQSFLILAKYGADINYQDSHGGKLGDRCFPNKPA</sequence>
<name>A0ABV7JJM4_9GAMM</name>
<evidence type="ECO:0000313" key="2">
    <source>
        <dbReference type="Proteomes" id="UP001595533"/>
    </source>
</evidence>
<dbReference type="SUPFAM" id="SSF48403">
    <property type="entry name" value="Ankyrin repeat"/>
    <property type="match status" value="1"/>
</dbReference>
<gene>
    <name evidence="1" type="ORF">ACFODZ_14955</name>
</gene>
<evidence type="ECO:0008006" key="3">
    <source>
        <dbReference type="Google" id="ProtNLM"/>
    </source>
</evidence>
<dbReference type="Gene3D" id="1.25.40.20">
    <property type="entry name" value="Ankyrin repeat-containing domain"/>
    <property type="match status" value="1"/>
</dbReference>
<reference evidence="2" key="1">
    <citation type="journal article" date="2019" name="Int. J. Syst. Evol. Microbiol.">
        <title>The Global Catalogue of Microorganisms (GCM) 10K type strain sequencing project: providing services to taxonomists for standard genome sequencing and annotation.</title>
        <authorList>
            <consortium name="The Broad Institute Genomics Platform"/>
            <consortium name="The Broad Institute Genome Sequencing Center for Infectious Disease"/>
            <person name="Wu L."/>
            <person name="Ma J."/>
        </authorList>
    </citation>
    <scope>NUCLEOTIDE SEQUENCE [LARGE SCALE GENOMIC DNA]</scope>
    <source>
        <strain evidence="2">KCTC 42953</strain>
    </source>
</reference>